<dbReference type="GO" id="GO:0032196">
    <property type="term" value="P:transposition"/>
    <property type="evidence" value="ECO:0007669"/>
    <property type="project" value="TreeGrafter"/>
</dbReference>
<dbReference type="NCBIfam" id="NF033563">
    <property type="entry name" value="transpos_IS30"/>
    <property type="match status" value="1"/>
</dbReference>
<dbReference type="Proteomes" id="UP000249165">
    <property type="component" value="Unassembled WGS sequence"/>
</dbReference>
<organism evidence="1 2">
    <name type="scientific">Salipiger aestuarii</name>
    <dbReference type="NCBI Taxonomy" id="568098"/>
    <lineage>
        <taxon>Bacteria</taxon>
        <taxon>Pseudomonadati</taxon>
        <taxon>Pseudomonadota</taxon>
        <taxon>Alphaproteobacteria</taxon>
        <taxon>Rhodobacterales</taxon>
        <taxon>Roseobacteraceae</taxon>
        <taxon>Salipiger</taxon>
    </lineage>
</organism>
<dbReference type="EMBL" id="QLMG01000006">
    <property type="protein sequence ID" value="RAK20269.1"/>
    <property type="molecule type" value="Genomic_DNA"/>
</dbReference>
<name>A0A327YQ85_9RHOB</name>
<proteinExistence type="predicted"/>
<dbReference type="InterPro" id="IPR053392">
    <property type="entry name" value="Transposase_IS30-like"/>
</dbReference>
<dbReference type="InterPro" id="IPR051917">
    <property type="entry name" value="Transposase-Integrase"/>
</dbReference>
<evidence type="ECO:0000313" key="1">
    <source>
        <dbReference type="EMBL" id="RAK20269.1"/>
    </source>
</evidence>
<dbReference type="PANTHER" id="PTHR10948">
    <property type="entry name" value="TRANSPOSASE"/>
    <property type="match status" value="1"/>
</dbReference>
<reference evidence="1 2" key="1">
    <citation type="submission" date="2018-06" db="EMBL/GenBank/DDBJ databases">
        <title>Genomic Encyclopedia of Archaeal and Bacterial Type Strains, Phase II (KMG-II): from individual species to whole genera.</title>
        <authorList>
            <person name="Goeker M."/>
        </authorList>
    </citation>
    <scope>NUCLEOTIDE SEQUENCE [LARGE SCALE GENOMIC DNA]</scope>
    <source>
        <strain evidence="1 2">DSM 22011</strain>
    </source>
</reference>
<keyword evidence="2" id="KW-1185">Reference proteome</keyword>
<accession>A0A327YQ85</accession>
<comment type="caution">
    <text evidence="1">The sequence shown here is derived from an EMBL/GenBank/DDBJ whole genome shotgun (WGS) entry which is preliminary data.</text>
</comment>
<sequence length="102" mass="11416">MAAHPRRSLTWDKGAEMAQYAQTRIDTGPEIYFCDPPSPWQCGGNENTDGLLRQYVPKGADLSQRSADEPSAVARLKHTTLQYTWLADARRGSRTAAQTEYN</sequence>
<evidence type="ECO:0000313" key="2">
    <source>
        <dbReference type="Proteomes" id="UP000249165"/>
    </source>
</evidence>
<gene>
    <name evidence="1" type="ORF">ATI53_100647</name>
</gene>
<protein>
    <recommendedName>
        <fullName evidence="3">Integrase-like protein</fullName>
    </recommendedName>
</protein>
<dbReference type="GO" id="GO:0004803">
    <property type="term" value="F:transposase activity"/>
    <property type="evidence" value="ECO:0007669"/>
    <property type="project" value="TreeGrafter"/>
</dbReference>
<evidence type="ECO:0008006" key="3">
    <source>
        <dbReference type="Google" id="ProtNLM"/>
    </source>
</evidence>
<dbReference type="PANTHER" id="PTHR10948:SF23">
    <property type="entry name" value="TRANSPOSASE INSI FOR INSERTION SEQUENCE ELEMENT IS30A-RELATED"/>
    <property type="match status" value="1"/>
</dbReference>
<dbReference type="InterPro" id="IPR012337">
    <property type="entry name" value="RNaseH-like_sf"/>
</dbReference>
<dbReference type="AlphaFoldDB" id="A0A327YQ85"/>
<dbReference type="GO" id="GO:0005829">
    <property type="term" value="C:cytosol"/>
    <property type="evidence" value="ECO:0007669"/>
    <property type="project" value="TreeGrafter"/>
</dbReference>
<dbReference type="SUPFAM" id="SSF53098">
    <property type="entry name" value="Ribonuclease H-like"/>
    <property type="match status" value="1"/>
</dbReference>